<protein>
    <submittedName>
        <fullName evidence="2">Uncharacterized protein</fullName>
    </submittedName>
</protein>
<reference evidence="2 3" key="1">
    <citation type="submission" date="2013-12" db="EMBL/GenBank/DDBJ databases">
        <authorList>
            <person name="Cubeta M."/>
            <person name="Pakala S."/>
            <person name="Fedorova N."/>
            <person name="Thomas E."/>
            <person name="Dean R."/>
            <person name="Jabaji S."/>
            <person name="Neate S."/>
            <person name="Toda T."/>
            <person name="Tavantzis S."/>
            <person name="Vilgalys R."/>
            <person name="Bharathan N."/>
            <person name="Pakala S."/>
            <person name="Losada L.S."/>
            <person name="Zafar N."/>
            <person name="Nierman W."/>
        </authorList>
    </citation>
    <scope>NUCLEOTIDE SEQUENCE [LARGE SCALE GENOMIC DNA]</scope>
    <source>
        <strain evidence="2 3">123E</strain>
    </source>
</reference>
<feature type="compositionally biased region" description="Low complexity" evidence="1">
    <location>
        <begin position="87"/>
        <end position="107"/>
    </location>
</feature>
<dbReference type="OrthoDB" id="3229672at2759"/>
<feature type="compositionally biased region" description="Basic residues" evidence="1">
    <location>
        <begin position="343"/>
        <end position="358"/>
    </location>
</feature>
<dbReference type="AlphaFoldDB" id="A0A074RL67"/>
<feature type="region of interest" description="Disordered" evidence="1">
    <location>
        <begin position="85"/>
        <end position="187"/>
    </location>
</feature>
<gene>
    <name evidence="2" type="ORF">V565_269120</name>
</gene>
<evidence type="ECO:0000256" key="1">
    <source>
        <dbReference type="SAM" id="MobiDB-lite"/>
    </source>
</evidence>
<proteinExistence type="predicted"/>
<name>A0A074RL67_9AGAM</name>
<dbReference type="HOGENOM" id="CLU_748380_0_0_1"/>
<accession>A0A074RL67</accession>
<feature type="region of interest" description="Disordered" evidence="1">
    <location>
        <begin position="1"/>
        <end position="65"/>
    </location>
</feature>
<feature type="compositionally biased region" description="Basic and acidic residues" evidence="1">
    <location>
        <begin position="110"/>
        <end position="123"/>
    </location>
</feature>
<feature type="compositionally biased region" description="Low complexity" evidence="1">
    <location>
        <begin position="133"/>
        <end position="148"/>
    </location>
</feature>
<feature type="compositionally biased region" description="Basic and acidic residues" evidence="1">
    <location>
        <begin position="17"/>
        <end position="41"/>
    </location>
</feature>
<dbReference type="EMBL" id="AZST01001765">
    <property type="protein sequence ID" value="KEP45478.1"/>
    <property type="molecule type" value="Genomic_DNA"/>
</dbReference>
<feature type="compositionally biased region" description="Polar residues" evidence="1">
    <location>
        <begin position="321"/>
        <end position="333"/>
    </location>
</feature>
<feature type="compositionally biased region" description="Basic and acidic residues" evidence="1">
    <location>
        <begin position="255"/>
        <end position="264"/>
    </location>
</feature>
<sequence length="358" mass="38413">MEHPSLLLKEGSDEQSDPQRPHSERPRRDSFTPSMKRERPILRSSPLAGASFSADGAGNVVEHTSALEEELARRRTMLPGLSDDELAGLAASSPSSSVPTLSFSSSPNLSRKESLETTEEPRTPRRARPSFISLSPQGSRPGSRGSLAPPTPTSPTLRARHSSPHLAVITEPKLPDSGPGPANWMTAAPAPSFSRMGVRGSGVVMPVKASSRAGERIKLKSTPNQPARPVTQPTASTKPRSLKSFRSMSILRKKALVEHEREVPRMPTTVSPPSPQSSASSFQSTPTPSLASPITLSDAFNDKVHGQRSPIHAPSIAGSDSGPSLFSETTNQVGPEEKEGASRMRRLLSKVRKWRAQS</sequence>
<comment type="caution">
    <text evidence="2">The sequence shown here is derived from an EMBL/GenBank/DDBJ whole genome shotgun (WGS) entry which is preliminary data.</text>
</comment>
<feature type="region of interest" description="Disordered" evidence="1">
    <location>
        <begin position="207"/>
        <end position="358"/>
    </location>
</feature>
<feature type="compositionally biased region" description="Low complexity" evidence="1">
    <location>
        <begin position="276"/>
        <end position="289"/>
    </location>
</feature>
<keyword evidence="3" id="KW-1185">Reference proteome</keyword>
<evidence type="ECO:0000313" key="3">
    <source>
        <dbReference type="Proteomes" id="UP000027456"/>
    </source>
</evidence>
<dbReference type="Proteomes" id="UP000027456">
    <property type="component" value="Unassembled WGS sequence"/>
</dbReference>
<organism evidence="2 3">
    <name type="scientific">Rhizoctonia solani 123E</name>
    <dbReference type="NCBI Taxonomy" id="1423351"/>
    <lineage>
        <taxon>Eukaryota</taxon>
        <taxon>Fungi</taxon>
        <taxon>Dikarya</taxon>
        <taxon>Basidiomycota</taxon>
        <taxon>Agaricomycotina</taxon>
        <taxon>Agaricomycetes</taxon>
        <taxon>Cantharellales</taxon>
        <taxon>Ceratobasidiaceae</taxon>
        <taxon>Rhizoctonia</taxon>
    </lineage>
</organism>
<evidence type="ECO:0000313" key="2">
    <source>
        <dbReference type="EMBL" id="KEP45478.1"/>
    </source>
</evidence>
<feature type="compositionally biased region" description="Polar residues" evidence="1">
    <location>
        <begin position="221"/>
        <end position="247"/>
    </location>
</feature>